<feature type="transmembrane region" description="Helical" evidence="1">
    <location>
        <begin position="9"/>
        <end position="27"/>
    </location>
</feature>
<feature type="transmembrane region" description="Helical" evidence="1">
    <location>
        <begin position="90"/>
        <end position="109"/>
    </location>
</feature>
<evidence type="ECO:0000313" key="3">
    <source>
        <dbReference type="Proteomes" id="UP000239735"/>
    </source>
</evidence>
<feature type="transmembrane region" description="Helical" evidence="1">
    <location>
        <begin position="116"/>
        <end position="137"/>
    </location>
</feature>
<dbReference type="EMBL" id="OKRB01000108">
    <property type="protein sequence ID" value="SPE25484.1"/>
    <property type="molecule type" value="Genomic_DNA"/>
</dbReference>
<feature type="transmembrane region" description="Helical" evidence="1">
    <location>
        <begin position="61"/>
        <end position="78"/>
    </location>
</feature>
<feature type="transmembrane region" description="Helical" evidence="1">
    <location>
        <begin position="143"/>
        <end position="162"/>
    </location>
</feature>
<evidence type="ECO:0000313" key="2">
    <source>
        <dbReference type="EMBL" id="SPE25484.1"/>
    </source>
</evidence>
<dbReference type="AlphaFoldDB" id="A0A2N9LQL1"/>
<keyword evidence="1" id="KW-1133">Transmembrane helix</keyword>
<dbReference type="OrthoDB" id="3078604at2"/>
<evidence type="ECO:0000256" key="1">
    <source>
        <dbReference type="SAM" id="Phobius"/>
    </source>
</evidence>
<reference evidence="3" key="1">
    <citation type="submission" date="2018-02" db="EMBL/GenBank/DDBJ databases">
        <authorList>
            <person name="Hausmann B."/>
        </authorList>
    </citation>
    <scope>NUCLEOTIDE SEQUENCE [LARGE SCALE GENOMIC DNA]</scope>
    <source>
        <strain evidence="3">Peat soil MAG SbA5</strain>
    </source>
</reference>
<keyword evidence="1" id="KW-0472">Membrane</keyword>
<sequence>MKSTSYSSLLPRVLVVLGDLGMLVGAIDPMEGSAVILPGCGLVALGTYLERGERRLITYRVLVFILVAVGVGALWALSSLGGFGGGSGHSMWWGMLILPYLIGWSMGIWGPGSPRWMLWLGMAVSLWYLALAVMVQLHPRPSHNLVSVVMGALGLLTIGGCISRLRNQASTSGTS</sequence>
<accession>A0A2N9LQL1</accession>
<gene>
    <name evidence="2" type="ORF">SBA5_50073</name>
</gene>
<dbReference type="Proteomes" id="UP000239735">
    <property type="component" value="Unassembled WGS sequence"/>
</dbReference>
<feature type="transmembrane region" description="Helical" evidence="1">
    <location>
        <begin position="33"/>
        <end position="49"/>
    </location>
</feature>
<proteinExistence type="predicted"/>
<protein>
    <submittedName>
        <fullName evidence="2">Uncharacterized protein</fullName>
    </submittedName>
</protein>
<keyword evidence="1" id="KW-0812">Transmembrane</keyword>
<organism evidence="2 3">
    <name type="scientific">Candidatus Sulfuritelmatomonas gaucii</name>
    <dbReference type="NCBI Taxonomy" id="2043161"/>
    <lineage>
        <taxon>Bacteria</taxon>
        <taxon>Pseudomonadati</taxon>
        <taxon>Acidobacteriota</taxon>
        <taxon>Terriglobia</taxon>
        <taxon>Terriglobales</taxon>
        <taxon>Acidobacteriaceae</taxon>
        <taxon>Candidatus Sulfuritelmatomonas</taxon>
    </lineage>
</organism>
<name>A0A2N9LQL1_9BACT</name>